<feature type="region of interest" description="Disordered" evidence="1">
    <location>
        <begin position="72"/>
        <end position="103"/>
    </location>
</feature>
<dbReference type="AlphaFoldDB" id="A0ABD3WJB2"/>
<organism evidence="2 3">
    <name type="scientific">Sinanodonta woodiana</name>
    <name type="common">Chinese pond mussel</name>
    <name type="synonym">Anodonta woodiana</name>
    <dbReference type="NCBI Taxonomy" id="1069815"/>
    <lineage>
        <taxon>Eukaryota</taxon>
        <taxon>Metazoa</taxon>
        <taxon>Spiralia</taxon>
        <taxon>Lophotrochozoa</taxon>
        <taxon>Mollusca</taxon>
        <taxon>Bivalvia</taxon>
        <taxon>Autobranchia</taxon>
        <taxon>Heteroconchia</taxon>
        <taxon>Palaeoheterodonta</taxon>
        <taxon>Unionida</taxon>
        <taxon>Unionoidea</taxon>
        <taxon>Unionidae</taxon>
        <taxon>Unioninae</taxon>
        <taxon>Sinanodonta</taxon>
    </lineage>
</organism>
<proteinExistence type="predicted"/>
<evidence type="ECO:0000313" key="3">
    <source>
        <dbReference type="Proteomes" id="UP001634394"/>
    </source>
</evidence>
<gene>
    <name evidence="2" type="ORF">ACJMK2_036011</name>
</gene>
<accession>A0ABD3WJB2</accession>
<evidence type="ECO:0000256" key="1">
    <source>
        <dbReference type="SAM" id="MobiDB-lite"/>
    </source>
</evidence>
<dbReference type="EMBL" id="JBJQND010000006">
    <property type="protein sequence ID" value="KAL3872812.1"/>
    <property type="molecule type" value="Genomic_DNA"/>
</dbReference>
<dbReference type="Proteomes" id="UP001634394">
    <property type="component" value="Unassembled WGS sequence"/>
</dbReference>
<comment type="caution">
    <text evidence="2">The sequence shown here is derived from an EMBL/GenBank/DDBJ whole genome shotgun (WGS) entry which is preliminary data.</text>
</comment>
<sequence>MWRTVERWRMRLKTGLNFNFITRLFKRRSYSQFDSSEDIFSDAREYLETESEEENDSLNFEDVVINRAVANVENNPTGVDKRNNHLGSEPEQQGASMPDNLENDRIVPFISNPHSISTVTYTTASSSKFVQEEVKGIAASFGTLRYSRLTDSGEDEITVSDSVHRDVELTTDGDRNNGNRHVFHSIEDVPTTSTDKTRKRRKKNAFELRFMCTTMEPRSLSKLFLKKSFFCVEIT</sequence>
<reference evidence="2 3" key="1">
    <citation type="submission" date="2024-11" db="EMBL/GenBank/DDBJ databases">
        <title>Chromosome-level genome assembly of the freshwater bivalve Anodonta woodiana.</title>
        <authorList>
            <person name="Chen X."/>
        </authorList>
    </citation>
    <scope>NUCLEOTIDE SEQUENCE [LARGE SCALE GENOMIC DNA]</scope>
    <source>
        <strain evidence="2">MN2024</strain>
        <tissue evidence="2">Gills</tissue>
    </source>
</reference>
<keyword evidence="3" id="KW-1185">Reference proteome</keyword>
<evidence type="ECO:0000313" key="2">
    <source>
        <dbReference type="EMBL" id="KAL3872812.1"/>
    </source>
</evidence>
<protein>
    <submittedName>
        <fullName evidence="2">Uncharacterized protein</fullName>
    </submittedName>
</protein>
<name>A0ABD3WJB2_SINWO</name>